<keyword evidence="4" id="KW-1185">Reference proteome</keyword>
<dbReference type="EMBL" id="SRXV01000002">
    <property type="protein sequence ID" value="TGY93068.1"/>
    <property type="molecule type" value="Genomic_DNA"/>
</dbReference>
<dbReference type="InterPro" id="IPR049449">
    <property type="entry name" value="TesB_ACOT8-like_N"/>
</dbReference>
<proteinExistence type="predicted"/>
<feature type="domain" description="Acyl-CoA thioesterase-like C-terminal" evidence="2">
    <location>
        <begin position="130"/>
        <end position="261"/>
    </location>
</feature>
<dbReference type="Proteomes" id="UP000305451">
    <property type="component" value="Unassembled WGS sequence"/>
</dbReference>
<organism evidence="3 4">
    <name type="scientific">Marinicauda pacifica</name>
    <dbReference type="NCBI Taxonomy" id="1133559"/>
    <lineage>
        <taxon>Bacteria</taxon>
        <taxon>Pseudomonadati</taxon>
        <taxon>Pseudomonadota</taxon>
        <taxon>Alphaproteobacteria</taxon>
        <taxon>Maricaulales</taxon>
        <taxon>Maricaulaceae</taxon>
        <taxon>Marinicauda</taxon>
    </lineage>
</organism>
<evidence type="ECO:0000259" key="1">
    <source>
        <dbReference type="Pfam" id="PF13622"/>
    </source>
</evidence>
<sequence>MSLSDLFDAVESTDRGLQVEIGPDWTQGRTSYGGVTAALCLMAARRLVDERRPLRSAMISFVGPSAGQVNVEAEVLREGRTASSVHTRLSGPSGIGADATFTFAAARESNLNLAPPAAPASAMPFPGPDATPMVFPGGVPSFTRQLEFVWKSDGAPFTGGGQTRELSWVRLRDLKSRAHKLSLIALADALPPAVTPALNGAAPLSSMTWMIDVLVDTPRTEEGWWLLEASADHARDGYSTQDMTIWNAHGECVIKARQMVAIFA</sequence>
<gene>
    <name evidence="3" type="ORF">E5162_08375</name>
</gene>
<dbReference type="OrthoDB" id="7059210at2"/>
<accession>A0A4S2HBL0</accession>
<evidence type="ECO:0000313" key="4">
    <source>
        <dbReference type="Proteomes" id="UP000305451"/>
    </source>
</evidence>
<dbReference type="AlphaFoldDB" id="A0A4S2HBL0"/>
<dbReference type="SUPFAM" id="SSF54637">
    <property type="entry name" value="Thioesterase/thiol ester dehydrase-isomerase"/>
    <property type="match status" value="2"/>
</dbReference>
<evidence type="ECO:0000259" key="2">
    <source>
        <dbReference type="Pfam" id="PF20789"/>
    </source>
</evidence>
<dbReference type="Pfam" id="PF13622">
    <property type="entry name" value="4HBT_3"/>
    <property type="match status" value="1"/>
</dbReference>
<protein>
    <submittedName>
        <fullName evidence="3">Thioesterase family protein</fullName>
    </submittedName>
</protein>
<comment type="caution">
    <text evidence="3">The sequence shown here is derived from an EMBL/GenBank/DDBJ whole genome shotgun (WGS) entry which is preliminary data.</text>
</comment>
<dbReference type="InterPro" id="IPR029069">
    <property type="entry name" value="HotDog_dom_sf"/>
</dbReference>
<dbReference type="RefSeq" id="WP_135944785.1">
    <property type="nucleotide sequence ID" value="NZ_BMEI01000002.1"/>
</dbReference>
<evidence type="ECO:0000313" key="3">
    <source>
        <dbReference type="EMBL" id="TGY93068.1"/>
    </source>
</evidence>
<dbReference type="InterPro" id="IPR049450">
    <property type="entry name" value="ACOT8-like_C"/>
</dbReference>
<reference evidence="3 4" key="1">
    <citation type="journal article" date="2013" name="Int. J. Syst. Evol. Microbiol.">
        <title>Marinicauda pacifica gen. nov., sp. nov., a prosthecate alphaproteobacterium of the family Hyphomonadaceae isolated from deep seawater.</title>
        <authorList>
            <person name="Zhang X.Y."/>
            <person name="Li G.W."/>
            <person name="Wang C.S."/>
            <person name="Zhang Y.J."/>
            <person name="Xu X.W."/>
            <person name="Li H."/>
            <person name="Liu A."/>
            <person name="Liu C."/>
            <person name="Xie B.B."/>
            <person name="Qin Q.L."/>
            <person name="Xu Z."/>
            <person name="Chen X.L."/>
            <person name="Zhou B.C."/>
            <person name="Zhang Y.Z."/>
        </authorList>
    </citation>
    <scope>NUCLEOTIDE SEQUENCE [LARGE SCALE GENOMIC DNA]</scope>
    <source>
        <strain evidence="3 4">P-1 km-3</strain>
    </source>
</reference>
<dbReference type="InterPro" id="IPR042171">
    <property type="entry name" value="Acyl-CoA_hotdog"/>
</dbReference>
<feature type="domain" description="Acyl-CoA thioesterase-like N-terminal HotDog" evidence="1">
    <location>
        <begin position="23"/>
        <end position="103"/>
    </location>
</feature>
<dbReference type="Gene3D" id="2.40.160.210">
    <property type="entry name" value="Acyl-CoA thioesterase, double hotdog domain"/>
    <property type="match status" value="1"/>
</dbReference>
<dbReference type="Pfam" id="PF20789">
    <property type="entry name" value="4HBT_3C"/>
    <property type="match status" value="1"/>
</dbReference>
<name>A0A4S2HBL0_9PROT</name>